<organism evidence="8 10">
    <name type="scientific">Acanthaster planci</name>
    <name type="common">Crown-of-thorns starfish</name>
    <dbReference type="NCBI Taxonomy" id="133434"/>
    <lineage>
        <taxon>Eukaryota</taxon>
        <taxon>Metazoa</taxon>
        <taxon>Echinodermata</taxon>
        <taxon>Eleutherozoa</taxon>
        <taxon>Asterozoa</taxon>
        <taxon>Asteroidea</taxon>
        <taxon>Valvatacea</taxon>
        <taxon>Valvatida</taxon>
        <taxon>Acanthasteridae</taxon>
        <taxon>Acanthaster</taxon>
    </lineage>
</organism>
<keyword evidence="3 7" id="KW-0507">mRNA processing</keyword>
<evidence type="ECO:0000313" key="13">
    <source>
        <dbReference type="RefSeq" id="XP_022103932.1"/>
    </source>
</evidence>
<dbReference type="Gene3D" id="1.20.58.1070">
    <property type="match status" value="1"/>
</dbReference>
<dbReference type="RefSeq" id="XP_022103930.1">
    <property type="nucleotide sequence ID" value="XM_022248238.1"/>
</dbReference>
<dbReference type="GO" id="GO:0005681">
    <property type="term" value="C:spliceosomal complex"/>
    <property type="evidence" value="ECO:0007669"/>
    <property type="project" value="UniProtKB-UniRule"/>
</dbReference>
<dbReference type="CTD" id="8487"/>
<dbReference type="GO" id="GO:0000245">
    <property type="term" value="P:spliceosomal complex assembly"/>
    <property type="evidence" value="ECO:0007669"/>
    <property type="project" value="UniProtKB-UniRule"/>
</dbReference>
<evidence type="ECO:0000256" key="6">
    <source>
        <dbReference type="ARBA" id="ARBA00047179"/>
    </source>
</evidence>
<comment type="subcellular location">
    <subcellularLocation>
        <location evidence="1">Cytoplasm</location>
    </subcellularLocation>
</comment>
<keyword evidence="2 7" id="KW-0963">Cytoplasm</keyword>
<dbReference type="Pfam" id="PF04938">
    <property type="entry name" value="SIP1"/>
    <property type="match status" value="1"/>
</dbReference>
<keyword evidence="8" id="KW-1185">Reference proteome</keyword>
<dbReference type="GO" id="GO:0000387">
    <property type="term" value="P:spliceosomal snRNP assembly"/>
    <property type="evidence" value="ECO:0007669"/>
    <property type="project" value="UniProtKB-UniRule"/>
</dbReference>
<evidence type="ECO:0000313" key="9">
    <source>
        <dbReference type="RefSeq" id="XP_022103928.1"/>
    </source>
</evidence>
<comment type="function">
    <text evidence="7">The SMN complex catalyzes the assembly of small nuclear ribonucleoproteins (snRNPs), the building blocks of the spliceosome, and thereby plays an important role in the splicing of cellular pre-mRNAs.</text>
</comment>
<dbReference type="Proteomes" id="UP000694845">
    <property type="component" value="Unplaced"/>
</dbReference>
<dbReference type="GeneID" id="110986395"/>
<name>A0A8B7ZE50_ACAPL</name>
<dbReference type="PIRSF" id="PIRSF038038">
    <property type="entry name" value="SMN_Gemin2"/>
    <property type="match status" value="1"/>
</dbReference>
<dbReference type="KEGG" id="aplc:110986395"/>
<evidence type="ECO:0000256" key="3">
    <source>
        <dbReference type="ARBA" id="ARBA00022664"/>
    </source>
</evidence>
<dbReference type="OMA" id="PHKCLLP"/>
<evidence type="ECO:0000256" key="4">
    <source>
        <dbReference type="ARBA" id="ARBA00023187"/>
    </source>
</evidence>
<dbReference type="InterPro" id="IPR035426">
    <property type="entry name" value="Gemin2/Brr1"/>
</dbReference>
<dbReference type="RefSeq" id="XP_022103928.1">
    <property type="nucleotide sequence ID" value="XM_022248236.1"/>
</dbReference>
<dbReference type="OrthoDB" id="428895at2759"/>
<evidence type="ECO:0000313" key="8">
    <source>
        <dbReference type="Proteomes" id="UP000694845"/>
    </source>
</evidence>
<keyword evidence="4 7" id="KW-0508">mRNA splicing</keyword>
<dbReference type="GO" id="GO:0032797">
    <property type="term" value="C:SMN complex"/>
    <property type="evidence" value="ECO:0007669"/>
    <property type="project" value="UniProtKB-UniRule"/>
</dbReference>
<dbReference type="RefSeq" id="XP_022103931.1">
    <property type="nucleotide sequence ID" value="XM_022248239.1"/>
</dbReference>
<sequence>MDDLCRPALFVSVHSSDEEVDMSRPPTSAEEYLRRVRLEAQSCPSTVVAEVDRDMFRGKQTVMFSNSTGFSPAPAGYAPTIEWQRYQAASFSELRQKLGHHRSKVASQPKSSRPTLPRLQEEEAWCVLCFGNDFWQRLLSRKGKETRADQDIEEATPGQEMRTHKGVPPLLSIVSAMEQPTVCQLLEYHIEWLNHLGFSVSQGCWLFALLACLEKPLLPEAASMLRTLARHCSAIRASLETKEDQRLAPLNLLISLVARYFDQSDLADSG</sequence>
<evidence type="ECO:0000313" key="10">
    <source>
        <dbReference type="RefSeq" id="XP_022103929.1"/>
    </source>
</evidence>
<evidence type="ECO:0000256" key="5">
    <source>
        <dbReference type="ARBA" id="ARBA00025758"/>
    </source>
</evidence>
<proteinExistence type="inferred from homology"/>
<evidence type="ECO:0000256" key="2">
    <source>
        <dbReference type="ARBA" id="ARBA00022490"/>
    </source>
</evidence>
<evidence type="ECO:0000256" key="7">
    <source>
        <dbReference type="PIRNR" id="PIRNR038038"/>
    </source>
</evidence>
<dbReference type="RefSeq" id="XP_022103932.1">
    <property type="nucleotide sequence ID" value="XM_022248240.1"/>
</dbReference>
<accession>A0A8B7ZE50</accession>
<dbReference type="PANTHER" id="PTHR12794:SF0">
    <property type="entry name" value="GEM-ASSOCIATED PROTEIN 2"/>
    <property type="match status" value="1"/>
</dbReference>
<gene>
    <name evidence="9 10 11 12 13" type="primary">LOC110986395</name>
</gene>
<dbReference type="FunFam" id="1.20.58.1070:FF:000004">
    <property type="entry name" value="Gem-associated protein 2"/>
    <property type="match status" value="1"/>
</dbReference>
<dbReference type="InterPro" id="IPR017364">
    <property type="entry name" value="GEMIN2"/>
</dbReference>
<comment type="similarity">
    <text evidence="5 7">Belongs to the gemin-2 family.</text>
</comment>
<evidence type="ECO:0000313" key="12">
    <source>
        <dbReference type="RefSeq" id="XP_022103931.1"/>
    </source>
</evidence>
<protein>
    <recommendedName>
        <fullName evidence="6 7">Gem-associated protein 2</fullName>
    </recommendedName>
</protein>
<reference evidence="9 10" key="1">
    <citation type="submission" date="2025-04" db="UniProtKB">
        <authorList>
            <consortium name="RefSeq"/>
        </authorList>
    </citation>
    <scope>IDENTIFICATION</scope>
</reference>
<comment type="subunit">
    <text evidence="7">Part of the core SMN complex.</text>
</comment>
<dbReference type="PANTHER" id="PTHR12794">
    <property type="entry name" value="GEMIN2"/>
    <property type="match status" value="1"/>
</dbReference>
<dbReference type="RefSeq" id="XP_022103929.1">
    <property type="nucleotide sequence ID" value="XM_022248237.1"/>
</dbReference>
<evidence type="ECO:0000313" key="11">
    <source>
        <dbReference type="RefSeq" id="XP_022103930.1"/>
    </source>
</evidence>
<evidence type="ECO:0000256" key="1">
    <source>
        <dbReference type="ARBA" id="ARBA00004496"/>
    </source>
</evidence>
<dbReference type="AlphaFoldDB" id="A0A8B7ZE50"/>